<gene>
    <name evidence="1" type="ORF">L1987_20229</name>
</gene>
<reference evidence="1 2" key="2">
    <citation type="journal article" date="2022" name="Mol. Ecol. Resour.">
        <title>The genomes of chicory, endive, great burdock and yacon provide insights into Asteraceae paleo-polyploidization history and plant inulin production.</title>
        <authorList>
            <person name="Fan W."/>
            <person name="Wang S."/>
            <person name="Wang H."/>
            <person name="Wang A."/>
            <person name="Jiang F."/>
            <person name="Liu H."/>
            <person name="Zhao H."/>
            <person name="Xu D."/>
            <person name="Zhang Y."/>
        </authorList>
    </citation>
    <scope>NUCLEOTIDE SEQUENCE [LARGE SCALE GENOMIC DNA]</scope>
    <source>
        <strain evidence="2">cv. Yunnan</strain>
        <tissue evidence="1">Leaves</tissue>
    </source>
</reference>
<comment type="caution">
    <text evidence="1">The sequence shown here is derived from an EMBL/GenBank/DDBJ whole genome shotgun (WGS) entry which is preliminary data.</text>
</comment>
<proteinExistence type="predicted"/>
<accession>A0ACB9IQU3</accession>
<protein>
    <submittedName>
        <fullName evidence="1">Uncharacterized protein</fullName>
    </submittedName>
</protein>
<evidence type="ECO:0000313" key="1">
    <source>
        <dbReference type="EMBL" id="KAI3810608.1"/>
    </source>
</evidence>
<name>A0ACB9IQU3_9ASTR</name>
<sequence>MLSRVTGLRSWTFQNALIHDAFMASYVYEVIKDVEWCLGNKNSTIEAPFIDLRRAVVSGFDSSNVVETVSVFSCSSSAASPNASSAFFLNLSSSANASMIWFFKDSRLFRSLSAASFTGVGANVGASS</sequence>
<keyword evidence="2" id="KW-1185">Reference proteome</keyword>
<dbReference type="EMBL" id="CM042024">
    <property type="protein sequence ID" value="KAI3810608.1"/>
    <property type="molecule type" value="Genomic_DNA"/>
</dbReference>
<evidence type="ECO:0000313" key="2">
    <source>
        <dbReference type="Proteomes" id="UP001056120"/>
    </source>
</evidence>
<reference evidence="2" key="1">
    <citation type="journal article" date="2022" name="Mol. Ecol. Resour.">
        <title>The genomes of chicory, endive, great burdock and yacon provide insights into Asteraceae palaeo-polyploidization history and plant inulin production.</title>
        <authorList>
            <person name="Fan W."/>
            <person name="Wang S."/>
            <person name="Wang H."/>
            <person name="Wang A."/>
            <person name="Jiang F."/>
            <person name="Liu H."/>
            <person name="Zhao H."/>
            <person name="Xu D."/>
            <person name="Zhang Y."/>
        </authorList>
    </citation>
    <scope>NUCLEOTIDE SEQUENCE [LARGE SCALE GENOMIC DNA]</scope>
    <source>
        <strain evidence="2">cv. Yunnan</strain>
    </source>
</reference>
<organism evidence="1 2">
    <name type="scientific">Smallanthus sonchifolius</name>
    <dbReference type="NCBI Taxonomy" id="185202"/>
    <lineage>
        <taxon>Eukaryota</taxon>
        <taxon>Viridiplantae</taxon>
        <taxon>Streptophyta</taxon>
        <taxon>Embryophyta</taxon>
        <taxon>Tracheophyta</taxon>
        <taxon>Spermatophyta</taxon>
        <taxon>Magnoliopsida</taxon>
        <taxon>eudicotyledons</taxon>
        <taxon>Gunneridae</taxon>
        <taxon>Pentapetalae</taxon>
        <taxon>asterids</taxon>
        <taxon>campanulids</taxon>
        <taxon>Asterales</taxon>
        <taxon>Asteraceae</taxon>
        <taxon>Asteroideae</taxon>
        <taxon>Heliantheae alliance</taxon>
        <taxon>Millerieae</taxon>
        <taxon>Smallanthus</taxon>
    </lineage>
</organism>
<dbReference type="Proteomes" id="UP001056120">
    <property type="component" value="Linkage Group LG07"/>
</dbReference>